<keyword evidence="7" id="KW-0547">Nucleotide-binding</keyword>
<accession>A0A0W0SP39</accession>
<dbReference type="EMBL" id="LNXV01000007">
    <property type="protein sequence ID" value="KTC85154.1"/>
    <property type="molecule type" value="Genomic_DNA"/>
</dbReference>
<comment type="caution">
    <text evidence="11">The sequence shown here is derived from an EMBL/GenBank/DDBJ whole genome shotgun (WGS) entry which is preliminary data.</text>
</comment>
<evidence type="ECO:0000256" key="2">
    <source>
        <dbReference type="ARBA" id="ARBA00007599"/>
    </source>
</evidence>
<dbReference type="PANTHER" id="PTHR33540">
    <property type="entry name" value="TRNA THREONYLCARBAMOYLADENOSINE BIOSYNTHESIS PROTEIN TSAE"/>
    <property type="match status" value="1"/>
</dbReference>
<dbReference type="GO" id="GO:0005524">
    <property type="term" value="F:ATP binding"/>
    <property type="evidence" value="ECO:0007669"/>
    <property type="project" value="UniProtKB-KW"/>
</dbReference>
<keyword evidence="6" id="KW-0479">Metal-binding</keyword>
<organism evidence="11 12">
    <name type="scientific">Legionella brunensis</name>
    <dbReference type="NCBI Taxonomy" id="29422"/>
    <lineage>
        <taxon>Bacteria</taxon>
        <taxon>Pseudomonadati</taxon>
        <taxon>Pseudomonadota</taxon>
        <taxon>Gammaproteobacteria</taxon>
        <taxon>Legionellales</taxon>
        <taxon>Legionellaceae</taxon>
        <taxon>Legionella</taxon>
    </lineage>
</organism>
<dbReference type="InterPro" id="IPR027417">
    <property type="entry name" value="P-loop_NTPase"/>
</dbReference>
<sequence>MTKYDLVLPDESSSESLATSLATMLFSPLVLSFSGEIGAGKTTFIRAMLRALGVKTAVKSPSFSLVESYQCNNFQVHHFDLYRIHDEAELEYIGFRDYFRENSVCCIEWPEHGGHFLERVDLNFAFVINGSGRLLTINASSPAGEKMLSCLASKQ</sequence>
<evidence type="ECO:0000256" key="5">
    <source>
        <dbReference type="ARBA" id="ARBA00022694"/>
    </source>
</evidence>
<evidence type="ECO:0000256" key="4">
    <source>
        <dbReference type="ARBA" id="ARBA00022490"/>
    </source>
</evidence>
<protein>
    <recommendedName>
        <fullName evidence="3">tRNA threonylcarbamoyladenosine biosynthesis protein TsaE</fullName>
    </recommendedName>
    <alternativeName>
        <fullName evidence="10">t(6)A37 threonylcarbamoyladenosine biosynthesis protein TsaE</fullName>
    </alternativeName>
</protein>
<dbReference type="OrthoDB" id="9800307at2"/>
<gene>
    <name evidence="11" type="ORF">Lbru_0950</name>
</gene>
<evidence type="ECO:0000256" key="8">
    <source>
        <dbReference type="ARBA" id="ARBA00022840"/>
    </source>
</evidence>
<dbReference type="Proteomes" id="UP000054742">
    <property type="component" value="Unassembled WGS sequence"/>
</dbReference>
<keyword evidence="4" id="KW-0963">Cytoplasm</keyword>
<evidence type="ECO:0000256" key="3">
    <source>
        <dbReference type="ARBA" id="ARBA00019010"/>
    </source>
</evidence>
<dbReference type="PATRIC" id="fig|29422.6.peg.998"/>
<dbReference type="InterPro" id="IPR003442">
    <property type="entry name" value="T6A_TsaE"/>
</dbReference>
<keyword evidence="12" id="KW-1185">Reference proteome</keyword>
<dbReference type="GO" id="GO:0002949">
    <property type="term" value="P:tRNA threonylcarbamoyladenosine modification"/>
    <property type="evidence" value="ECO:0007669"/>
    <property type="project" value="InterPro"/>
</dbReference>
<dbReference type="GO" id="GO:0046872">
    <property type="term" value="F:metal ion binding"/>
    <property type="evidence" value="ECO:0007669"/>
    <property type="project" value="UniProtKB-KW"/>
</dbReference>
<evidence type="ECO:0000256" key="1">
    <source>
        <dbReference type="ARBA" id="ARBA00004496"/>
    </source>
</evidence>
<name>A0A0W0SP39_9GAMM</name>
<comment type="similarity">
    <text evidence="2">Belongs to the TsaE family.</text>
</comment>
<comment type="subcellular location">
    <subcellularLocation>
        <location evidence="1">Cytoplasm</location>
    </subcellularLocation>
</comment>
<evidence type="ECO:0000256" key="6">
    <source>
        <dbReference type="ARBA" id="ARBA00022723"/>
    </source>
</evidence>
<keyword evidence="11" id="KW-0418">Kinase</keyword>
<dbReference type="SUPFAM" id="SSF52540">
    <property type="entry name" value="P-loop containing nucleoside triphosphate hydrolases"/>
    <property type="match status" value="1"/>
</dbReference>
<dbReference type="PANTHER" id="PTHR33540:SF2">
    <property type="entry name" value="TRNA THREONYLCARBAMOYLADENOSINE BIOSYNTHESIS PROTEIN TSAE"/>
    <property type="match status" value="1"/>
</dbReference>
<keyword evidence="9" id="KW-0460">Magnesium</keyword>
<reference evidence="11 12" key="1">
    <citation type="submission" date="2015-11" db="EMBL/GenBank/DDBJ databases">
        <title>Genomic analysis of 38 Legionella species identifies large and diverse effector repertoires.</title>
        <authorList>
            <person name="Burstein D."/>
            <person name="Amaro F."/>
            <person name="Zusman T."/>
            <person name="Lifshitz Z."/>
            <person name="Cohen O."/>
            <person name="Gilbert J.A."/>
            <person name="Pupko T."/>
            <person name="Shuman H.A."/>
            <person name="Segal G."/>
        </authorList>
    </citation>
    <scope>NUCLEOTIDE SEQUENCE [LARGE SCALE GENOMIC DNA]</scope>
    <source>
        <strain evidence="11 12">ATCC 43878</strain>
    </source>
</reference>
<dbReference type="RefSeq" id="WP_058441046.1">
    <property type="nucleotide sequence ID" value="NZ_CAAAHU010000009.1"/>
</dbReference>
<evidence type="ECO:0000256" key="7">
    <source>
        <dbReference type="ARBA" id="ARBA00022741"/>
    </source>
</evidence>
<dbReference type="Gene3D" id="3.40.50.300">
    <property type="entry name" value="P-loop containing nucleotide triphosphate hydrolases"/>
    <property type="match status" value="1"/>
</dbReference>
<dbReference type="GO" id="GO:0005737">
    <property type="term" value="C:cytoplasm"/>
    <property type="evidence" value="ECO:0007669"/>
    <property type="project" value="UniProtKB-SubCell"/>
</dbReference>
<keyword evidence="5" id="KW-0819">tRNA processing</keyword>
<dbReference type="Pfam" id="PF02367">
    <property type="entry name" value="TsaE"/>
    <property type="match status" value="1"/>
</dbReference>
<evidence type="ECO:0000313" key="12">
    <source>
        <dbReference type="Proteomes" id="UP000054742"/>
    </source>
</evidence>
<evidence type="ECO:0000313" key="11">
    <source>
        <dbReference type="EMBL" id="KTC85154.1"/>
    </source>
</evidence>
<dbReference type="NCBIfam" id="TIGR00150">
    <property type="entry name" value="T6A_YjeE"/>
    <property type="match status" value="1"/>
</dbReference>
<keyword evidence="8" id="KW-0067">ATP-binding</keyword>
<evidence type="ECO:0000256" key="10">
    <source>
        <dbReference type="ARBA" id="ARBA00032441"/>
    </source>
</evidence>
<keyword evidence="11" id="KW-0808">Transferase</keyword>
<dbReference type="AlphaFoldDB" id="A0A0W0SP39"/>
<evidence type="ECO:0000256" key="9">
    <source>
        <dbReference type="ARBA" id="ARBA00022842"/>
    </source>
</evidence>
<dbReference type="STRING" id="29422.Lbru_0950"/>
<dbReference type="GO" id="GO:0016301">
    <property type="term" value="F:kinase activity"/>
    <property type="evidence" value="ECO:0007669"/>
    <property type="project" value="UniProtKB-KW"/>
</dbReference>
<proteinExistence type="inferred from homology"/>